<evidence type="ECO:0000313" key="2">
    <source>
        <dbReference type="Proteomes" id="UP000185678"/>
    </source>
</evidence>
<dbReference type="EMBL" id="FTOA01000003">
    <property type="protein sequence ID" value="SIS72874.1"/>
    <property type="molecule type" value="Genomic_DNA"/>
</dbReference>
<keyword evidence="2" id="KW-1185">Reference proteome</keyword>
<dbReference type="OrthoDB" id="7278537at2"/>
<dbReference type="STRING" id="80876.SAMN05421779_103312"/>
<protein>
    <submittedName>
        <fullName evidence="1">Uncharacterized protein</fullName>
    </submittedName>
</protein>
<proteinExistence type="predicted"/>
<gene>
    <name evidence="1" type="ORF">SAMN05421779_103312</name>
</gene>
<name>A0A1N7LGF2_9PROT</name>
<accession>A0A1N7LGF2</accession>
<reference evidence="1 2" key="1">
    <citation type="submission" date="2017-01" db="EMBL/GenBank/DDBJ databases">
        <authorList>
            <person name="Mah S.A."/>
            <person name="Swanson W.J."/>
            <person name="Moy G.W."/>
            <person name="Vacquier V.D."/>
        </authorList>
    </citation>
    <scope>NUCLEOTIDE SEQUENCE [LARGE SCALE GENOMIC DNA]</scope>
    <source>
        <strain evidence="1 2">DSM 11589</strain>
    </source>
</reference>
<dbReference type="AlphaFoldDB" id="A0A1N7LGF2"/>
<organism evidence="1 2">
    <name type="scientific">Insolitispirillum peregrinum</name>
    <dbReference type="NCBI Taxonomy" id="80876"/>
    <lineage>
        <taxon>Bacteria</taxon>
        <taxon>Pseudomonadati</taxon>
        <taxon>Pseudomonadota</taxon>
        <taxon>Alphaproteobacteria</taxon>
        <taxon>Rhodospirillales</taxon>
        <taxon>Novispirillaceae</taxon>
        <taxon>Insolitispirillum</taxon>
    </lineage>
</organism>
<evidence type="ECO:0000313" key="1">
    <source>
        <dbReference type="EMBL" id="SIS72874.1"/>
    </source>
</evidence>
<dbReference type="RefSeq" id="WP_076399936.1">
    <property type="nucleotide sequence ID" value="NZ_FTOA01000003.1"/>
</dbReference>
<sequence>MAVSPVSVCSMALTRLGGQPIASLSEGSKEAILCSAFYELSRDATLRDHPWNFATRRRALAMLSSGGTDGDAAIPWAWIYGWPSDCLLARRIHNPGSTTVAIPYEVALNSSGERVIYTDQATATLVYTTRVTDLTLCDPLFIEAMTWKLATELAIPLTQDRGLMQVATTMYQNAIAKARTLDANEGSADDLSQASWMEARLGYQSLY</sequence>
<dbReference type="Proteomes" id="UP000185678">
    <property type="component" value="Unassembled WGS sequence"/>
</dbReference>